<organism evidence="1 2">
    <name type="scientific">Arthrobacter phage VroomVroom</name>
    <dbReference type="NCBI Taxonomy" id="3049371"/>
    <lineage>
        <taxon>Viruses</taxon>
        <taxon>Duplodnaviria</taxon>
        <taxon>Heunggongvirae</taxon>
        <taxon>Uroviricota</taxon>
        <taxon>Caudoviricetes</taxon>
        <taxon>Casidaviridae</taxon>
        <taxon>Hilgardvirus</taxon>
        <taxon>Hilgardvirus vroomvroom</taxon>
    </lineage>
</organism>
<reference evidence="1" key="1">
    <citation type="submission" date="2023-05" db="EMBL/GenBank/DDBJ databases">
        <authorList>
            <person name="Barden S."/>
            <person name="Berber-Pulido R."/>
            <person name="Bursulaya I."/>
            <person name="Chawla E."/>
            <person name="Critzer N.A."/>
            <person name="Dawson N.R."/>
            <person name="Deal M.M."/>
            <person name="Douglas K.A."/>
            <person name="Estampa J.P."/>
            <person name="Gowdy G.A."/>
            <person name="Hamid B."/>
            <person name="Hernandez E.R."/>
            <person name="Hoang R.L."/>
            <person name="Hughes A.L."/>
            <person name="Kim C.J."/>
            <person name="Kretschmer T.O."/>
            <person name="Le V.D."/>
            <person name="Li A."/>
            <person name="Li M."/>
            <person name="Lim J.M."/>
            <person name="Martin K.B."/>
            <person name="Martinez D.M."/>
            <person name="Nguyen A.H."/>
            <person name="Okumura J.H."/>
            <person name="Ortiz-Gomez D.E."/>
            <person name="Pan C."/>
            <person name="Pisipati K.L."/>
            <person name="Reyimjan D."/>
            <person name="Robles A."/>
            <person name="Rodriguez J.F."/>
            <person name="Sacristan A."/>
            <person name="Scriven S.P."/>
            <person name="Smith S.M."/>
            <person name="Tosasuk K."/>
            <person name="Tran K.A."/>
            <person name="Unanwa N.C."/>
            <person name="Vajragiri S."/>
            <person name="Vanderpool L.R."/>
            <person name="Vu T.T."/>
            <person name="Wang X."/>
            <person name="Wu F."/>
            <person name="Zhu Y.A."/>
            <person name="Nguyen M."/>
            <person name="Stephenson J.C."/>
            <person name="Zorawik M."/>
            <person name="Garza D.R."/>
            <person name="Reputana M.J."/>
            <person name="Al Banaa F.A."/>
            <person name="Reddi K."/>
            <person name="Freise A.C."/>
            <person name="Furlong K.P."/>
            <person name="Rudner A.D."/>
            <person name="Beyer A.R."/>
            <person name="Chong R.A."/>
            <person name="Edgington N.P."/>
            <person name="Garcia Costas A.M."/>
            <person name="Gibb B.P."/>
            <person name="Klyczek K.K."/>
            <person name="Swerdlow S.J."/>
            <person name="Garlena R.A."/>
            <person name="Russell D.A."/>
            <person name="Jacobs-Sera D."/>
            <person name="Hatfull G.F."/>
        </authorList>
    </citation>
    <scope>NUCLEOTIDE SEQUENCE</scope>
</reference>
<dbReference type="EMBL" id="OQ938592">
    <property type="protein sequence ID" value="WIC90204.1"/>
    <property type="molecule type" value="Genomic_DNA"/>
</dbReference>
<evidence type="ECO:0000313" key="1">
    <source>
        <dbReference type="EMBL" id="WIC90204.1"/>
    </source>
</evidence>
<sequence length="273" mass="30013">MTQPNEFTYQDADMDELEIHTAKISGETKDDVAFIYADSTGVYVPRKDAPRVARALLKAAGSSAMVLDMFDTAPPIPIPAVTLTSLPKLEIKFPYARPLDRYSFYPEAPLFADLPAEFAAPSPAAETLDDCVYVDEDGDRMIIEDSGEDGAYVKAYDSGVNVAREDAPEIALAILERAGWTEKNTRIAGDAHDVAMARHYLRTVVDRTAKARAQDEAEKAEEAALDAEALKLYNGAYGLSSPRWSAHIDNASRERWRNAARAARQMHLTEAAK</sequence>
<protein>
    <submittedName>
        <fullName evidence="1">Uncharacterized protein</fullName>
    </submittedName>
</protein>
<gene>
    <name evidence="1" type="primary">54</name>
    <name evidence="1" type="ORF">SEA_VROOMVROOM_54</name>
</gene>
<evidence type="ECO:0000313" key="2">
    <source>
        <dbReference type="Proteomes" id="UP001243977"/>
    </source>
</evidence>
<proteinExistence type="predicted"/>
<dbReference type="Proteomes" id="UP001243977">
    <property type="component" value="Segment"/>
</dbReference>
<keyword evidence="2" id="KW-1185">Reference proteome</keyword>
<name>A0AA49IPY7_9CAUD</name>
<accession>A0AA49IPY7</accession>